<dbReference type="KEGG" id="xap:XA3_00220"/>
<name>A0AAU9D517_9LACO</name>
<keyword evidence="3" id="KW-1185">Reference proteome</keyword>
<dbReference type="InterPro" id="IPR036388">
    <property type="entry name" value="WH-like_DNA-bd_sf"/>
</dbReference>
<sequence>MLTDPKAEGFTKEEGKYAIDHLDVDWNQVAKKSAESYLKHQAFSQKGIYNQLISQYGENFTTSQAKYAIDHLKTNWNKMALKDAKRFKGNTRTEDIKRILKNSHYTDSEIDYAMKNLNQ</sequence>
<accession>A0AAU9D517</accession>
<evidence type="ECO:0000259" key="1">
    <source>
        <dbReference type="Pfam" id="PF07553"/>
    </source>
</evidence>
<dbReference type="RefSeq" id="WP_317635541.1">
    <property type="nucleotide sequence ID" value="NZ_AP026802.1"/>
</dbReference>
<protein>
    <recommendedName>
        <fullName evidence="1">Putative host cell surface-exposed lipoprotein Ltp-like HTH region domain-containing protein</fullName>
    </recommendedName>
</protein>
<dbReference type="EMBL" id="AP026802">
    <property type="protein sequence ID" value="BDR57581.1"/>
    <property type="molecule type" value="Genomic_DNA"/>
</dbReference>
<feature type="domain" description="Putative host cell surface-exposed lipoprotein Ltp-like HTH region" evidence="1">
    <location>
        <begin position="25"/>
        <end position="72"/>
    </location>
</feature>
<dbReference type="InterPro" id="IPR011434">
    <property type="entry name" value="Ltp-like_HTH"/>
</dbReference>
<gene>
    <name evidence="2" type="ORF">XA3_00220</name>
</gene>
<evidence type="ECO:0000313" key="3">
    <source>
        <dbReference type="Proteomes" id="UP001321861"/>
    </source>
</evidence>
<reference evidence="2 3" key="1">
    <citation type="journal article" date="2023" name="Microbiol. Spectr.">
        <title>Symbiosis of Carpenter Bees with Uncharacterized Lactic Acid Bacteria Showing NAD Auxotrophy.</title>
        <authorList>
            <person name="Kawasaki S."/>
            <person name="Ozawa K."/>
            <person name="Mori T."/>
            <person name="Yamamoto A."/>
            <person name="Ito M."/>
            <person name="Ohkuma M."/>
            <person name="Sakamoto M."/>
            <person name="Matsutani M."/>
        </authorList>
    </citation>
    <scope>NUCLEOTIDE SEQUENCE [LARGE SCALE GENOMIC DNA]</scope>
    <source>
        <strain evidence="2 3">XA3</strain>
    </source>
</reference>
<organism evidence="2 3">
    <name type="scientific">Xylocopilactobacillus apicola</name>
    <dbReference type="NCBI Taxonomy" id="2932184"/>
    <lineage>
        <taxon>Bacteria</taxon>
        <taxon>Bacillati</taxon>
        <taxon>Bacillota</taxon>
        <taxon>Bacilli</taxon>
        <taxon>Lactobacillales</taxon>
        <taxon>Lactobacillaceae</taxon>
        <taxon>Xylocopilactobacillus</taxon>
    </lineage>
</organism>
<dbReference type="Proteomes" id="UP001321861">
    <property type="component" value="Chromosome"/>
</dbReference>
<proteinExistence type="predicted"/>
<dbReference type="Gene3D" id="1.10.10.10">
    <property type="entry name" value="Winged helix-like DNA-binding domain superfamily/Winged helix DNA-binding domain"/>
    <property type="match status" value="1"/>
</dbReference>
<dbReference type="AlphaFoldDB" id="A0AAU9D517"/>
<evidence type="ECO:0000313" key="2">
    <source>
        <dbReference type="EMBL" id="BDR57581.1"/>
    </source>
</evidence>
<dbReference type="Pfam" id="PF07553">
    <property type="entry name" value="Lipoprotein_Ltp"/>
    <property type="match status" value="1"/>
</dbReference>